<sequence length="349" mass="40053">MCCTIWVYRLYDTANAISLEKAESILAAGSSVSRLRLTRVSPKAIAFKNAPVTAQLAPQQVPIAGYAYSAEVRARIYDLGVISLIFRITLPPDTTYDHLVNLAVDIDNIPEEIFLSVLESVVAAIRPAIIGERAPIVDEDLVIYYFQQWKDWDMVPLLLAEKEPVSPETRRETLANRFSYAEDFTVMGWDKAVVYDPTGSPDIPDLLEFANAQLLELRYYDHLLDREIDKMYDAIAEAERTAVYRRLGEYRRIRRQVLELLADITSITSKIHNSLRITEDVFYARVYTTYLRLVRIQDWAASIDQRIEVIQRSYNLLTEEVVTNRSELMEAAIILIILLEFVVSLFELF</sequence>
<evidence type="ECO:0008006" key="3">
    <source>
        <dbReference type="Google" id="ProtNLM"/>
    </source>
</evidence>
<dbReference type="RefSeq" id="WP_126309266.1">
    <property type="nucleotide sequence ID" value="NZ_AP018449.1"/>
</dbReference>
<proteinExistence type="predicted"/>
<name>A0A348AMS0_9FIRM</name>
<organism evidence="1 2">
    <name type="scientific">Methylomusa anaerophila</name>
    <dbReference type="NCBI Taxonomy" id="1930071"/>
    <lineage>
        <taxon>Bacteria</taxon>
        <taxon>Bacillati</taxon>
        <taxon>Bacillota</taxon>
        <taxon>Negativicutes</taxon>
        <taxon>Selenomonadales</taxon>
        <taxon>Sporomusaceae</taxon>
        <taxon>Methylomusa</taxon>
    </lineage>
</organism>
<reference evidence="1 2" key="1">
    <citation type="journal article" date="2018" name="Int. J. Syst. Evol. Microbiol.">
        <title>Methylomusa anaerophila gen. nov., sp. nov., an anaerobic methanol-utilizing bacterium isolated from a microbial fuel cell.</title>
        <authorList>
            <person name="Amano N."/>
            <person name="Yamamuro A."/>
            <person name="Miyahara M."/>
            <person name="Kouzuma A."/>
            <person name="Abe T."/>
            <person name="Watanabe K."/>
        </authorList>
    </citation>
    <scope>NUCLEOTIDE SEQUENCE [LARGE SCALE GENOMIC DNA]</scope>
    <source>
        <strain evidence="1 2">MMFC1</strain>
    </source>
</reference>
<dbReference type="KEGG" id="mana:MAMMFC1_03061"/>
<dbReference type="AlphaFoldDB" id="A0A348AMS0"/>
<dbReference type="OrthoDB" id="180075at2"/>
<evidence type="ECO:0000313" key="1">
    <source>
        <dbReference type="EMBL" id="BBB92368.1"/>
    </source>
</evidence>
<accession>A0A348AMS0</accession>
<dbReference type="EMBL" id="AP018449">
    <property type="protein sequence ID" value="BBB92368.1"/>
    <property type="molecule type" value="Genomic_DNA"/>
</dbReference>
<evidence type="ECO:0000313" key="2">
    <source>
        <dbReference type="Proteomes" id="UP000276437"/>
    </source>
</evidence>
<protein>
    <recommendedName>
        <fullName evidence="3">DUF155 domain-containing protein</fullName>
    </recommendedName>
</protein>
<keyword evidence="2" id="KW-1185">Reference proteome</keyword>
<dbReference type="Proteomes" id="UP000276437">
    <property type="component" value="Chromosome"/>
</dbReference>
<gene>
    <name evidence="1" type="ORF">MAMMFC1_03061</name>
</gene>